<dbReference type="SUPFAM" id="SSF55729">
    <property type="entry name" value="Acyl-CoA N-acyltransferases (Nat)"/>
    <property type="match status" value="1"/>
</dbReference>
<organism evidence="3 4">
    <name type="scientific">Amycolatopsis saalfeldensis</name>
    <dbReference type="NCBI Taxonomy" id="394193"/>
    <lineage>
        <taxon>Bacteria</taxon>
        <taxon>Bacillati</taxon>
        <taxon>Actinomycetota</taxon>
        <taxon>Actinomycetes</taxon>
        <taxon>Pseudonocardiales</taxon>
        <taxon>Pseudonocardiaceae</taxon>
        <taxon>Amycolatopsis</taxon>
    </lineage>
</organism>
<dbReference type="Pfam" id="PF13302">
    <property type="entry name" value="Acetyltransf_3"/>
    <property type="match status" value="1"/>
</dbReference>
<evidence type="ECO:0000313" key="4">
    <source>
        <dbReference type="Proteomes" id="UP000198582"/>
    </source>
</evidence>
<dbReference type="EMBL" id="FOEF01000009">
    <property type="protein sequence ID" value="SEP44251.1"/>
    <property type="molecule type" value="Genomic_DNA"/>
</dbReference>
<dbReference type="RefSeq" id="WP_091618950.1">
    <property type="nucleotide sequence ID" value="NZ_FOEF01000009.1"/>
</dbReference>
<dbReference type="GO" id="GO:0008999">
    <property type="term" value="F:protein-N-terminal-alanine acetyltransferase activity"/>
    <property type="evidence" value="ECO:0007669"/>
    <property type="project" value="TreeGrafter"/>
</dbReference>
<dbReference type="AlphaFoldDB" id="A0A1H8XWV4"/>
<dbReference type="PANTHER" id="PTHR43441">
    <property type="entry name" value="RIBOSOMAL-PROTEIN-SERINE ACETYLTRANSFERASE"/>
    <property type="match status" value="1"/>
</dbReference>
<evidence type="ECO:0000256" key="1">
    <source>
        <dbReference type="SAM" id="MobiDB-lite"/>
    </source>
</evidence>
<dbReference type="PANTHER" id="PTHR43441:SF3">
    <property type="entry name" value="ACETYLTRANSFERASE"/>
    <property type="match status" value="1"/>
</dbReference>
<gene>
    <name evidence="3" type="ORF">SAMN04489732_109198</name>
</gene>
<feature type="domain" description="N-acetyltransferase" evidence="2">
    <location>
        <begin position="13"/>
        <end position="179"/>
    </location>
</feature>
<dbReference type="InterPro" id="IPR016181">
    <property type="entry name" value="Acyl_CoA_acyltransferase"/>
</dbReference>
<dbReference type="OrthoDB" id="9799321at2"/>
<keyword evidence="3" id="KW-0808">Transferase</keyword>
<keyword evidence="4" id="KW-1185">Reference proteome</keyword>
<dbReference type="STRING" id="394193.SAMN04489732_109198"/>
<dbReference type="PROSITE" id="PS51186">
    <property type="entry name" value="GNAT"/>
    <property type="match status" value="1"/>
</dbReference>
<evidence type="ECO:0000313" key="3">
    <source>
        <dbReference type="EMBL" id="SEP44251.1"/>
    </source>
</evidence>
<reference evidence="3 4" key="1">
    <citation type="submission" date="2016-10" db="EMBL/GenBank/DDBJ databases">
        <authorList>
            <person name="de Groot N.N."/>
        </authorList>
    </citation>
    <scope>NUCLEOTIDE SEQUENCE [LARGE SCALE GENOMIC DNA]</scope>
    <source>
        <strain evidence="3 4">DSM 44993</strain>
    </source>
</reference>
<dbReference type="InterPro" id="IPR051908">
    <property type="entry name" value="Ribosomal_N-acetyltransferase"/>
</dbReference>
<proteinExistence type="predicted"/>
<evidence type="ECO:0000259" key="2">
    <source>
        <dbReference type="PROSITE" id="PS51186"/>
    </source>
</evidence>
<sequence>MDTPRETLTETGITLARWRADQLDDLVGAVQGSLAHIGAWLPWATNGYGPAEGAEFLSGTVAHWESGESYEYAMLAEDGAVMGSCGLMRCAGDGGVEIGYWLGLPYTGRGLMTAATSLVIAEAFRSGAEYVEIKHDELNTRSGAIPARLGFTLDREEAATQPPAPSCGGTDRVWRLDRP</sequence>
<dbReference type="Gene3D" id="3.40.630.30">
    <property type="match status" value="1"/>
</dbReference>
<accession>A0A1H8XWV4</accession>
<dbReference type="InterPro" id="IPR000182">
    <property type="entry name" value="GNAT_dom"/>
</dbReference>
<dbReference type="Proteomes" id="UP000198582">
    <property type="component" value="Unassembled WGS sequence"/>
</dbReference>
<feature type="region of interest" description="Disordered" evidence="1">
    <location>
        <begin position="158"/>
        <end position="179"/>
    </location>
</feature>
<dbReference type="GO" id="GO:1990189">
    <property type="term" value="F:protein N-terminal-serine acetyltransferase activity"/>
    <property type="evidence" value="ECO:0007669"/>
    <property type="project" value="TreeGrafter"/>
</dbReference>
<dbReference type="GO" id="GO:0005737">
    <property type="term" value="C:cytoplasm"/>
    <property type="evidence" value="ECO:0007669"/>
    <property type="project" value="TreeGrafter"/>
</dbReference>
<protein>
    <submittedName>
        <fullName evidence="3">Protein N-acetyltransferase, RimJ/RimL family</fullName>
    </submittedName>
</protein>
<name>A0A1H8XWV4_9PSEU</name>